<keyword evidence="3" id="KW-1185">Reference proteome</keyword>
<reference evidence="2" key="3">
    <citation type="submission" date="2023-05" db="EMBL/GenBank/DDBJ databases">
        <authorList>
            <person name="Smith C.H."/>
        </authorList>
    </citation>
    <scope>NUCLEOTIDE SEQUENCE</scope>
    <source>
        <strain evidence="2">CHS0354</strain>
        <tissue evidence="2">Mantle</tissue>
    </source>
</reference>
<feature type="non-terminal residue" evidence="2">
    <location>
        <position position="91"/>
    </location>
</feature>
<dbReference type="EMBL" id="JAEAOA010000513">
    <property type="protein sequence ID" value="KAK3599008.1"/>
    <property type="molecule type" value="Genomic_DNA"/>
</dbReference>
<dbReference type="AlphaFoldDB" id="A0AAE0W1V8"/>
<evidence type="ECO:0000313" key="2">
    <source>
        <dbReference type="EMBL" id="KAK3599008.1"/>
    </source>
</evidence>
<reference evidence="2" key="1">
    <citation type="journal article" date="2021" name="Genome Biol. Evol.">
        <title>A High-Quality Reference Genome for a Parasitic Bivalve with Doubly Uniparental Inheritance (Bivalvia: Unionida).</title>
        <authorList>
            <person name="Smith C.H."/>
        </authorList>
    </citation>
    <scope>NUCLEOTIDE SEQUENCE</scope>
    <source>
        <strain evidence="2">CHS0354</strain>
    </source>
</reference>
<protein>
    <submittedName>
        <fullName evidence="2">Uncharacterized protein</fullName>
    </submittedName>
</protein>
<feature type="compositionally biased region" description="Basic and acidic residues" evidence="1">
    <location>
        <begin position="1"/>
        <end position="12"/>
    </location>
</feature>
<feature type="region of interest" description="Disordered" evidence="1">
    <location>
        <begin position="1"/>
        <end position="24"/>
    </location>
</feature>
<organism evidence="2 3">
    <name type="scientific">Potamilus streckersoni</name>
    <dbReference type="NCBI Taxonomy" id="2493646"/>
    <lineage>
        <taxon>Eukaryota</taxon>
        <taxon>Metazoa</taxon>
        <taxon>Spiralia</taxon>
        <taxon>Lophotrochozoa</taxon>
        <taxon>Mollusca</taxon>
        <taxon>Bivalvia</taxon>
        <taxon>Autobranchia</taxon>
        <taxon>Heteroconchia</taxon>
        <taxon>Palaeoheterodonta</taxon>
        <taxon>Unionida</taxon>
        <taxon>Unionoidea</taxon>
        <taxon>Unionidae</taxon>
        <taxon>Ambleminae</taxon>
        <taxon>Lampsilini</taxon>
        <taxon>Potamilus</taxon>
    </lineage>
</organism>
<evidence type="ECO:0000256" key="1">
    <source>
        <dbReference type="SAM" id="MobiDB-lite"/>
    </source>
</evidence>
<name>A0AAE0W1V8_9BIVA</name>
<evidence type="ECO:0000313" key="3">
    <source>
        <dbReference type="Proteomes" id="UP001195483"/>
    </source>
</evidence>
<dbReference type="Proteomes" id="UP001195483">
    <property type="component" value="Unassembled WGS sequence"/>
</dbReference>
<accession>A0AAE0W1V8</accession>
<reference evidence="2" key="2">
    <citation type="journal article" date="2021" name="Genome Biol. Evol.">
        <title>Developing a high-quality reference genome for a parasitic bivalve with doubly uniparental inheritance (Bivalvia: Unionida).</title>
        <authorList>
            <person name="Smith C.H."/>
        </authorList>
    </citation>
    <scope>NUCLEOTIDE SEQUENCE</scope>
    <source>
        <strain evidence="2">CHS0354</strain>
        <tissue evidence="2">Mantle</tissue>
    </source>
</reference>
<gene>
    <name evidence="2" type="ORF">CHS0354_007469</name>
</gene>
<comment type="caution">
    <text evidence="2">The sequence shown here is derived from an EMBL/GenBank/DDBJ whole genome shotgun (WGS) entry which is preliminary data.</text>
</comment>
<proteinExistence type="predicted"/>
<feature type="region of interest" description="Disordered" evidence="1">
    <location>
        <begin position="54"/>
        <end position="91"/>
    </location>
</feature>
<sequence>MGESSLSKEKQTRKEHKNKLLTKIQNKRLTDATFCRNSPSQSANYAKERKEIRNKTKQVKIKGSISITSPTFVPQKKRISTQKNGPVRGRQ</sequence>